<sequence>MNCFSFNIIGGGNKVKRQRIGNIVQKGKRKLWRSLIDLKRKLRARCWIVGGDFNFVVCKEERNDVRDSRRDFEMIEFSSFVEEMNLIDVPSIDGVFTWINSA</sequence>
<dbReference type="Proteomes" id="UP001058974">
    <property type="component" value="Chromosome 3"/>
</dbReference>
<dbReference type="Gene3D" id="3.60.10.10">
    <property type="entry name" value="Endonuclease/exonuclease/phosphatase"/>
    <property type="match status" value="1"/>
</dbReference>
<evidence type="ECO:0000313" key="1">
    <source>
        <dbReference type="EMBL" id="KAI5429679.1"/>
    </source>
</evidence>
<protein>
    <submittedName>
        <fullName evidence="1">Uncharacterized protein</fullName>
    </submittedName>
</protein>
<dbReference type="AlphaFoldDB" id="A0A9D4Y0X9"/>
<comment type="caution">
    <text evidence="1">The sequence shown here is derived from an EMBL/GenBank/DDBJ whole genome shotgun (WGS) entry which is preliminary data.</text>
</comment>
<gene>
    <name evidence="1" type="ORF">KIW84_034305</name>
</gene>
<name>A0A9D4Y0X9_PEA</name>
<reference evidence="1 2" key="1">
    <citation type="journal article" date="2022" name="Nat. Genet.">
        <title>Improved pea reference genome and pan-genome highlight genomic features and evolutionary characteristics.</title>
        <authorList>
            <person name="Yang T."/>
            <person name="Liu R."/>
            <person name="Luo Y."/>
            <person name="Hu S."/>
            <person name="Wang D."/>
            <person name="Wang C."/>
            <person name="Pandey M.K."/>
            <person name="Ge S."/>
            <person name="Xu Q."/>
            <person name="Li N."/>
            <person name="Li G."/>
            <person name="Huang Y."/>
            <person name="Saxena R.K."/>
            <person name="Ji Y."/>
            <person name="Li M."/>
            <person name="Yan X."/>
            <person name="He Y."/>
            <person name="Liu Y."/>
            <person name="Wang X."/>
            <person name="Xiang C."/>
            <person name="Varshney R.K."/>
            <person name="Ding H."/>
            <person name="Gao S."/>
            <person name="Zong X."/>
        </authorList>
    </citation>
    <scope>NUCLEOTIDE SEQUENCE [LARGE SCALE GENOMIC DNA]</scope>
    <source>
        <strain evidence="1 2">cv. Zhongwan 6</strain>
    </source>
</reference>
<dbReference type="InterPro" id="IPR036691">
    <property type="entry name" value="Endo/exonu/phosph_ase_sf"/>
</dbReference>
<proteinExistence type="predicted"/>
<dbReference type="EMBL" id="JAMSHJ010000003">
    <property type="protein sequence ID" value="KAI5429679.1"/>
    <property type="molecule type" value="Genomic_DNA"/>
</dbReference>
<dbReference type="SUPFAM" id="SSF56219">
    <property type="entry name" value="DNase I-like"/>
    <property type="match status" value="1"/>
</dbReference>
<keyword evidence="2" id="KW-1185">Reference proteome</keyword>
<evidence type="ECO:0000313" key="2">
    <source>
        <dbReference type="Proteomes" id="UP001058974"/>
    </source>
</evidence>
<accession>A0A9D4Y0X9</accession>
<organism evidence="1 2">
    <name type="scientific">Pisum sativum</name>
    <name type="common">Garden pea</name>
    <name type="synonym">Lathyrus oleraceus</name>
    <dbReference type="NCBI Taxonomy" id="3888"/>
    <lineage>
        <taxon>Eukaryota</taxon>
        <taxon>Viridiplantae</taxon>
        <taxon>Streptophyta</taxon>
        <taxon>Embryophyta</taxon>
        <taxon>Tracheophyta</taxon>
        <taxon>Spermatophyta</taxon>
        <taxon>Magnoliopsida</taxon>
        <taxon>eudicotyledons</taxon>
        <taxon>Gunneridae</taxon>
        <taxon>Pentapetalae</taxon>
        <taxon>rosids</taxon>
        <taxon>fabids</taxon>
        <taxon>Fabales</taxon>
        <taxon>Fabaceae</taxon>
        <taxon>Papilionoideae</taxon>
        <taxon>50 kb inversion clade</taxon>
        <taxon>NPAAA clade</taxon>
        <taxon>Hologalegina</taxon>
        <taxon>IRL clade</taxon>
        <taxon>Fabeae</taxon>
        <taxon>Lathyrus</taxon>
    </lineage>
</organism>
<dbReference type="Gramene" id="Psat03G0430500-T1">
    <property type="protein sequence ID" value="KAI5429679.1"/>
    <property type="gene ID" value="KIW84_034305"/>
</dbReference>